<feature type="domain" description="Sialidase" evidence="1">
    <location>
        <begin position="122"/>
        <end position="364"/>
    </location>
</feature>
<accession>A0A3B0CMI7</accession>
<dbReference type="EMBL" id="RBAH01000002">
    <property type="protein sequence ID" value="RKN86170.1"/>
    <property type="molecule type" value="Genomic_DNA"/>
</dbReference>
<evidence type="ECO:0000313" key="3">
    <source>
        <dbReference type="Proteomes" id="UP000282311"/>
    </source>
</evidence>
<dbReference type="OrthoDB" id="2519939at2"/>
<evidence type="ECO:0000259" key="1">
    <source>
        <dbReference type="Pfam" id="PF13088"/>
    </source>
</evidence>
<dbReference type="PANTHER" id="PTHR43752">
    <property type="entry name" value="BNR/ASP-BOX REPEAT FAMILY PROTEIN"/>
    <property type="match status" value="1"/>
</dbReference>
<evidence type="ECO:0000313" key="2">
    <source>
        <dbReference type="EMBL" id="RKN86170.1"/>
    </source>
</evidence>
<organism evidence="2 3">
    <name type="scientific">Paenibacillus ginsengarvi</name>
    <dbReference type="NCBI Taxonomy" id="400777"/>
    <lineage>
        <taxon>Bacteria</taxon>
        <taxon>Bacillati</taxon>
        <taxon>Bacillota</taxon>
        <taxon>Bacilli</taxon>
        <taxon>Bacillales</taxon>
        <taxon>Paenibacillaceae</taxon>
        <taxon>Paenibacillus</taxon>
    </lineage>
</organism>
<dbReference type="Proteomes" id="UP000282311">
    <property type="component" value="Unassembled WGS sequence"/>
</dbReference>
<dbReference type="RefSeq" id="WP_120745862.1">
    <property type="nucleotide sequence ID" value="NZ_RBAH01000002.1"/>
</dbReference>
<dbReference type="Pfam" id="PF13088">
    <property type="entry name" value="BNR_2"/>
    <property type="match status" value="1"/>
</dbReference>
<gene>
    <name evidence="2" type="ORF">D7M11_03940</name>
</gene>
<dbReference type="InterPro" id="IPR036278">
    <property type="entry name" value="Sialidase_sf"/>
</dbReference>
<sequence>MSKAEIESFNCKNVWAPEYLGAAFGPESSAVLLPDGAIRFFYTDKSCKPSIVYSRTSSDGGTTWGEPQAEFQTPSVAYPEPDSPLIDSQTWYATASLLDPYGEIHVMFQVYYGAGMIGVTRFMDVYHIRTTDGRTAWAAPVPIRSRIWCGAAKGLTLIQRDAGWRLIATFGEWIVPRIPGVGELNSRVYYSDNNGETWLEALYEDGLPLRSPISDDFNGANYGAIEGCVVEMSTQALHIYLRTQTGYLYESESADSGGTWSIAKPSRFRSSSSPAYAVRLKDGRVILFWCNQPQLPRMEAPGGGVLGIYSGRDALHAAISDDGGATWKGYREVYLDPKRNEQAVKGDVGVSYPDAIETAEGNIFLTCGQGNTTAMFRFRPEWLYETRHEDDFSQGLDGWSTFTAHYMEQETPGLGKKPMRSEGATLVEHPERIGSKVLHVRKAEPQKAADGAVWNFPGGNGNAGTVQLRMKFNKGFSGAWICLNDAFYDPWYSDGETNAIFKLKVSPDGTIENGERLELDRWHTLSLSWDLSRRSCEVLAEGMGTVVTLTQINQPADGAPICYLRLKCTAAELSADTFGFNVESVSSDTGADKTTMIHLAPDGSN</sequence>
<dbReference type="CDD" id="cd15482">
    <property type="entry name" value="Sialidase_non-viral"/>
    <property type="match status" value="1"/>
</dbReference>
<dbReference type="AlphaFoldDB" id="A0A3B0CMI7"/>
<protein>
    <submittedName>
        <fullName evidence="2">Exo-alpha-sialidase</fullName>
    </submittedName>
</protein>
<dbReference type="InterPro" id="IPR011040">
    <property type="entry name" value="Sialidase"/>
</dbReference>
<keyword evidence="3" id="KW-1185">Reference proteome</keyword>
<reference evidence="2 3" key="1">
    <citation type="journal article" date="2007" name="Int. J. Syst. Evol. Microbiol.">
        <title>Paenibacillus ginsengarvi sp. nov., isolated from soil from ginseng cultivation.</title>
        <authorList>
            <person name="Yoon M.H."/>
            <person name="Ten L.N."/>
            <person name="Im W.T."/>
        </authorList>
    </citation>
    <scope>NUCLEOTIDE SEQUENCE [LARGE SCALE GENOMIC DNA]</scope>
    <source>
        <strain evidence="2 3">KCTC 13059</strain>
    </source>
</reference>
<name>A0A3B0CMI7_9BACL</name>
<comment type="caution">
    <text evidence="2">The sequence shown here is derived from an EMBL/GenBank/DDBJ whole genome shotgun (WGS) entry which is preliminary data.</text>
</comment>
<dbReference type="PANTHER" id="PTHR43752:SF2">
    <property type="entry name" value="BNR_ASP-BOX REPEAT FAMILY PROTEIN"/>
    <property type="match status" value="1"/>
</dbReference>
<dbReference type="Gene3D" id="2.120.10.10">
    <property type="match status" value="1"/>
</dbReference>
<dbReference type="SUPFAM" id="SSF50939">
    <property type="entry name" value="Sialidases"/>
    <property type="match status" value="1"/>
</dbReference>
<proteinExistence type="predicted"/>